<dbReference type="PROSITE" id="PS01124">
    <property type="entry name" value="HTH_ARAC_FAMILY_2"/>
    <property type="match status" value="1"/>
</dbReference>
<evidence type="ECO:0000256" key="2">
    <source>
        <dbReference type="ARBA" id="ARBA00023125"/>
    </source>
</evidence>
<name>A0ABT2D319_9BURK</name>
<dbReference type="CDD" id="cd06999">
    <property type="entry name" value="cupin_HpaA-like_N"/>
    <property type="match status" value="1"/>
</dbReference>
<evidence type="ECO:0000259" key="4">
    <source>
        <dbReference type="PROSITE" id="PS01124"/>
    </source>
</evidence>
<keyword evidence="6" id="KW-1185">Reference proteome</keyword>
<dbReference type="InterPro" id="IPR003313">
    <property type="entry name" value="AraC-bd"/>
</dbReference>
<evidence type="ECO:0000313" key="6">
    <source>
        <dbReference type="Proteomes" id="UP001204621"/>
    </source>
</evidence>
<dbReference type="InterPro" id="IPR014710">
    <property type="entry name" value="RmlC-like_jellyroll"/>
</dbReference>
<dbReference type="InterPro" id="IPR018060">
    <property type="entry name" value="HTH_AraC"/>
</dbReference>
<dbReference type="Proteomes" id="UP001204621">
    <property type="component" value="Unassembled WGS sequence"/>
</dbReference>
<dbReference type="RefSeq" id="WP_258813810.1">
    <property type="nucleotide sequence ID" value="NZ_JANUGU010000009.1"/>
</dbReference>
<dbReference type="Pfam" id="PF02311">
    <property type="entry name" value="AraC_binding"/>
    <property type="match status" value="1"/>
</dbReference>
<dbReference type="SMART" id="SM00342">
    <property type="entry name" value="HTH_ARAC"/>
    <property type="match status" value="1"/>
</dbReference>
<dbReference type="SUPFAM" id="SSF51215">
    <property type="entry name" value="Regulatory protein AraC"/>
    <property type="match status" value="1"/>
</dbReference>
<dbReference type="SUPFAM" id="SSF46689">
    <property type="entry name" value="Homeodomain-like"/>
    <property type="match status" value="1"/>
</dbReference>
<gene>
    <name evidence="5" type="ORF">NX778_21295</name>
</gene>
<dbReference type="Gene3D" id="1.10.10.60">
    <property type="entry name" value="Homeodomain-like"/>
    <property type="match status" value="1"/>
</dbReference>
<dbReference type="PANTHER" id="PTHR43280">
    <property type="entry name" value="ARAC-FAMILY TRANSCRIPTIONAL REGULATOR"/>
    <property type="match status" value="1"/>
</dbReference>
<sequence length="300" mass="33642">MPPRSAIEAAQRVPTFKLFGEEAPWPTPDMLHCESIAARSQLHNWQITPHRHSGLFQVLHLREGEAQVQVDDSTYPMHGGSIMLVPQMCIHGFRFEEFAQGHVVTIAYPLIQRLAQQAGDTLSGLASPRMLELETEGQRDFFSHAFRALDAEYRGSAPYRGLQLEALLASILILIGRRCVQDESAAGPRRGTEHFPTFCELIEAHFTEHKPVSFYARRIGITAAHLNALCRHTVGKSALELIHERLLLEAKRNLVYTSMTVSLVSETVGFNDPAYFTRFFTRATGMSPRAFRQSAGTLET</sequence>
<feature type="domain" description="HTH araC/xylS-type" evidence="4">
    <location>
        <begin position="196"/>
        <end position="294"/>
    </location>
</feature>
<dbReference type="PANTHER" id="PTHR43280:SF32">
    <property type="entry name" value="TRANSCRIPTIONAL REGULATORY PROTEIN"/>
    <property type="match status" value="1"/>
</dbReference>
<dbReference type="InterPro" id="IPR009057">
    <property type="entry name" value="Homeodomain-like_sf"/>
</dbReference>
<evidence type="ECO:0000256" key="3">
    <source>
        <dbReference type="ARBA" id="ARBA00023163"/>
    </source>
</evidence>
<keyword evidence="1" id="KW-0805">Transcription regulation</keyword>
<dbReference type="EMBL" id="JANUGU010000009">
    <property type="protein sequence ID" value="MCS0660616.1"/>
    <property type="molecule type" value="Genomic_DNA"/>
</dbReference>
<proteinExistence type="predicted"/>
<dbReference type="InterPro" id="IPR037923">
    <property type="entry name" value="HTH-like"/>
</dbReference>
<evidence type="ECO:0000256" key="1">
    <source>
        <dbReference type="ARBA" id="ARBA00023015"/>
    </source>
</evidence>
<organism evidence="5 6">
    <name type="scientific">Massilia terrae</name>
    <dbReference type="NCBI Taxonomy" id="1811224"/>
    <lineage>
        <taxon>Bacteria</taxon>
        <taxon>Pseudomonadati</taxon>
        <taxon>Pseudomonadota</taxon>
        <taxon>Betaproteobacteria</taxon>
        <taxon>Burkholderiales</taxon>
        <taxon>Oxalobacteraceae</taxon>
        <taxon>Telluria group</taxon>
        <taxon>Massilia</taxon>
    </lineage>
</organism>
<protein>
    <submittedName>
        <fullName evidence="5">Helix-turn-helix domain-containing protein</fullName>
    </submittedName>
</protein>
<reference evidence="5 6" key="1">
    <citation type="submission" date="2022-08" db="EMBL/GenBank/DDBJ databases">
        <title>Reclassification of Massilia species as members of the genera Telluria, Duganella, Pseudoduganella, Mokoshia gen. nov. and Zemynaea gen. nov. using orthogonal and non-orthogonal genome-based approaches.</title>
        <authorList>
            <person name="Bowman J.P."/>
        </authorList>
    </citation>
    <scope>NUCLEOTIDE SEQUENCE [LARGE SCALE GENOMIC DNA]</scope>
    <source>
        <strain evidence="5 6">JCM 31606</strain>
    </source>
</reference>
<accession>A0ABT2D319</accession>
<dbReference type="Gene3D" id="2.60.120.10">
    <property type="entry name" value="Jelly Rolls"/>
    <property type="match status" value="1"/>
</dbReference>
<dbReference type="Pfam" id="PF12833">
    <property type="entry name" value="HTH_18"/>
    <property type="match status" value="1"/>
</dbReference>
<evidence type="ECO:0000313" key="5">
    <source>
        <dbReference type="EMBL" id="MCS0660616.1"/>
    </source>
</evidence>
<dbReference type="InterPro" id="IPR047264">
    <property type="entry name" value="Cupin_HpaA-like_N"/>
</dbReference>
<keyword evidence="2" id="KW-0238">DNA-binding</keyword>
<comment type="caution">
    <text evidence="5">The sequence shown here is derived from an EMBL/GenBank/DDBJ whole genome shotgun (WGS) entry which is preliminary data.</text>
</comment>
<keyword evidence="3" id="KW-0804">Transcription</keyword>